<organism evidence="1 2">
    <name type="scientific">Arthrospiribacter ruber</name>
    <dbReference type="NCBI Taxonomy" id="2487934"/>
    <lineage>
        <taxon>Bacteria</taxon>
        <taxon>Pseudomonadati</taxon>
        <taxon>Bacteroidota</taxon>
        <taxon>Cytophagia</taxon>
        <taxon>Cytophagales</taxon>
        <taxon>Cyclobacteriaceae</taxon>
        <taxon>Arthrospiribacter</taxon>
    </lineage>
</organism>
<comment type="caution">
    <text evidence="1">The sequence shown here is derived from an EMBL/GenBank/DDBJ whole genome shotgun (WGS) entry which is preliminary data.</text>
</comment>
<dbReference type="EMBL" id="RPHB01000001">
    <property type="protein sequence ID" value="MBW3466718.1"/>
    <property type="molecule type" value="Genomic_DNA"/>
</dbReference>
<dbReference type="Proteomes" id="UP000727490">
    <property type="component" value="Unassembled WGS sequence"/>
</dbReference>
<evidence type="ECO:0008006" key="3">
    <source>
        <dbReference type="Google" id="ProtNLM"/>
    </source>
</evidence>
<reference evidence="1 2" key="1">
    <citation type="journal article" date="2020" name="Syst. Appl. Microbiol.">
        <title>Arthrospiribacter ruber gen. nov., sp. nov., a novel bacterium isolated from Arthrospira cultures.</title>
        <authorList>
            <person name="Waleron M."/>
            <person name="Misztak A."/>
            <person name="Waleron M.M."/>
            <person name="Furmaniak M."/>
            <person name="Mrozik A."/>
            <person name="Waleron K."/>
        </authorList>
    </citation>
    <scope>NUCLEOTIDE SEQUENCE [LARGE SCALE GENOMIC DNA]</scope>
    <source>
        <strain evidence="1 2">DPMB0001</strain>
    </source>
</reference>
<keyword evidence="2" id="KW-1185">Reference proteome</keyword>
<name>A0A951IWB3_9BACT</name>
<dbReference type="RefSeq" id="WP_219286836.1">
    <property type="nucleotide sequence ID" value="NZ_RPHB01000001.1"/>
</dbReference>
<sequence length="155" mass="17781">MNKVILVFVFFLISSVSYGQYKEQIRVKHGYEMAVDKGFFGMNFTGEYFPINYISIVPSVTFYTPATGAARGFDLNARYYLTEKESQWYATLGYGHYTRVFEFNPIGVLRTNSVNLGGGGVFKLSDEIGINPEIRYQPIQRNDLIFKISILYFVN</sequence>
<evidence type="ECO:0000313" key="2">
    <source>
        <dbReference type="Proteomes" id="UP000727490"/>
    </source>
</evidence>
<dbReference type="AlphaFoldDB" id="A0A951IWB3"/>
<proteinExistence type="predicted"/>
<protein>
    <recommendedName>
        <fullName evidence="3">Outer membrane protein beta-barrel domain-containing protein</fullName>
    </recommendedName>
</protein>
<accession>A0A951IWB3</accession>
<evidence type="ECO:0000313" key="1">
    <source>
        <dbReference type="EMBL" id="MBW3466718.1"/>
    </source>
</evidence>
<gene>
    <name evidence="1" type="ORF">EGN73_02660</name>
</gene>